<gene>
    <name evidence="10" type="ORF">FA869_03870</name>
</gene>
<keyword evidence="3" id="KW-1133">Transmembrane helix</keyword>
<dbReference type="GO" id="GO:0007165">
    <property type="term" value="P:signal transduction"/>
    <property type="evidence" value="ECO:0007669"/>
    <property type="project" value="UniProtKB-KW"/>
</dbReference>
<evidence type="ECO:0000313" key="10">
    <source>
        <dbReference type="EMBL" id="TKA93323.1"/>
    </source>
</evidence>
<keyword evidence="2" id="KW-0812">Transmembrane</keyword>
<dbReference type="Pfam" id="PF13682">
    <property type="entry name" value="CZB"/>
    <property type="match status" value="1"/>
</dbReference>
<dbReference type="GO" id="GO:0006935">
    <property type="term" value="P:chemotaxis"/>
    <property type="evidence" value="ECO:0007669"/>
    <property type="project" value="InterPro"/>
</dbReference>
<dbReference type="PANTHER" id="PTHR32089">
    <property type="entry name" value="METHYL-ACCEPTING CHEMOTAXIS PROTEIN MCPB"/>
    <property type="match status" value="1"/>
</dbReference>
<dbReference type="InterPro" id="IPR004090">
    <property type="entry name" value="Chemotax_Me-accpt_rcpt"/>
</dbReference>
<dbReference type="PANTHER" id="PTHR32089:SF112">
    <property type="entry name" value="LYSOZYME-LIKE PROTEIN-RELATED"/>
    <property type="match status" value="1"/>
</dbReference>
<dbReference type="PROSITE" id="PS50111">
    <property type="entry name" value="CHEMOTAXIS_TRANSDUC_2"/>
    <property type="match status" value="1"/>
</dbReference>
<dbReference type="Proteomes" id="UP000305198">
    <property type="component" value="Unassembled WGS sequence"/>
</dbReference>
<evidence type="ECO:0000256" key="8">
    <source>
        <dbReference type="SAM" id="Coils"/>
    </source>
</evidence>
<evidence type="ECO:0000256" key="5">
    <source>
        <dbReference type="ARBA" id="ARBA00023224"/>
    </source>
</evidence>
<dbReference type="RefSeq" id="WP_036989204.1">
    <property type="nucleotide sequence ID" value="NZ_SWAV01000001.1"/>
</dbReference>
<organism evidence="10 11">
    <name type="scientific">Halopseudomonas bauzanensis</name>
    <dbReference type="NCBI Taxonomy" id="653930"/>
    <lineage>
        <taxon>Bacteria</taxon>
        <taxon>Pseudomonadati</taxon>
        <taxon>Pseudomonadota</taxon>
        <taxon>Gammaproteobacteria</taxon>
        <taxon>Pseudomonadales</taxon>
        <taxon>Pseudomonadaceae</taxon>
        <taxon>Halopseudomonas</taxon>
    </lineage>
</organism>
<evidence type="ECO:0000256" key="1">
    <source>
        <dbReference type="ARBA" id="ARBA00004370"/>
    </source>
</evidence>
<evidence type="ECO:0000313" key="11">
    <source>
        <dbReference type="Proteomes" id="UP000305198"/>
    </source>
</evidence>
<keyword evidence="5 7" id="KW-0807">Transducer</keyword>
<dbReference type="SUPFAM" id="SSF58104">
    <property type="entry name" value="Methyl-accepting chemotaxis protein (MCP) signaling domain"/>
    <property type="match status" value="1"/>
</dbReference>
<dbReference type="Gene3D" id="1.10.287.950">
    <property type="entry name" value="Methyl-accepting chemotaxis protein"/>
    <property type="match status" value="1"/>
</dbReference>
<comment type="caution">
    <text evidence="10">The sequence shown here is derived from an EMBL/GenBank/DDBJ whole genome shotgun (WGS) entry which is preliminary data.</text>
</comment>
<dbReference type="GO" id="GO:0016020">
    <property type="term" value="C:membrane"/>
    <property type="evidence" value="ECO:0007669"/>
    <property type="project" value="UniProtKB-SubCell"/>
</dbReference>
<feature type="domain" description="Methyl-accepting transducer" evidence="9">
    <location>
        <begin position="63"/>
        <end position="257"/>
    </location>
</feature>
<dbReference type="AlphaFoldDB" id="A0A4U0YW46"/>
<comment type="similarity">
    <text evidence="6">Belongs to the methyl-accepting chemotaxis (MCP) protein family.</text>
</comment>
<evidence type="ECO:0000256" key="3">
    <source>
        <dbReference type="ARBA" id="ARBA00022989"/>
    </source>
</evidence>
<dbReference type="InterPro" id="IPR025991">
    <property type="entry name" value="Chemoreceptor_zinc-bind_dom"/>
</dbReference>
<evidence type="ECO:0000256" key="7">
    <source>
        <dbReference type="PROSITE-ProRule" id="PRU00284"/>
    </source>
</evidence>
<evidence type="ECO:0000259" key="9">
    <source>
        <dbReference type="PROSITE" id="PS50111"/>
    </source>
</evidence>
<evidence type="ECO:0000256" key="2">
    <source>
        <dbReference type="ARBA" id="ARBA00022692"/>
    </source>
</evidence>
<evidence type="ECO:0000256" key="4">
    <source>
        <dbReference type="ARBA" id="ARBA00023136"/>
    </source>
</evidence>
<dbReference type="SMART" id="SM00283">
    <property type="entry name" value="MA"/>
    <property type="match status" value="1"/>
</dbReference>
<dbReference type="EMBL" id="SWAV01000001">
    <property type="protein sequence ID" value="TKA93323.1"/>
    <property type="molecule type" value="Genomic_DNA"/>
</dbReference>
<dbReference type="InterPro" id="IPR004089">
    <property type="entry name" value="MCPsignal_dom"/>
</dbReference>
<sequence length="366" mass="40472">MWWRSKNDEVQALQQDKQRLEAEVARQACHIAQLERQLAEREQGDQRQLRYYRHVSGNLIRFSTSVTHLGDSFEYLAGQLNRDREHAAQVASAALSNQQRFDELRHKATAMESGLIGASNQVETLSEHSAEINGIVDLIGGIASQTNLLALNAAIEAARAGDAGRGFAVVASEIRHLAERTAQATSDIVARIDELQHITGAVQQYIQSQGALAEDFSRTTQDAVAGMDVLHGLAGEMQRGIETSAFRAGVELANLDELSLKFVVYNHLLGQRGAPLPALPSERECRFGRWYYGDGSQSIQQFQHFREIERPHTAVHSEGLAAMRCFNEGSLETAVQHLGEMEEANLAVMRIVAEVMTAFEQRQAAV</sequence>
<dbReference type="Gene3D" id="1.20.120.30">
    <property type="entry name" value="Aspartate receptor, ligand-binding domain"/>
    <property type="match status" value="1"/>
</dbReference>
<dbReference type="GO" id="GO:0004888">
    <property type="term" value="F:transmembrane signaling receptor activity"/>
    <property type="evidence" value="ECO:0007669"/>
    <property type="project" value="InterPro"/>
</dbReference>
<accession>A0A4U0YW46</accession>
<keyword evidence="8" id="KW-0175">Coiled coil</keyword>
<proteinExistence type="inferred from homology"/>
<name>A0A4U0YW46_9GAMM</name>
<comment type="subcellular location">
    <subcellularLocation>
        <location evidence="1">Membrane</location>
    </subcellularLocation>
</comment>
<evidence type="ECO:0000256" key="6">
    <source>
        <dbReference type="ARBA" id="ARBA00029447"/>
    </source>
</evidence>
<feature type="coiled-coil region" evidence="8">
    <location>
        <begin position="3"/>
        <end position="37"/>
    </location>
</feature>
<protein>
    <submittedName>
        <fullName evidence="10">Chemotaxis protein</fullName>
    </submittedName>
</protein>
<keyword evidence="4" id="KW-0472">Membrane</keyword>
<reference evidence="10 11" key="1">
    <citation type="submission" date="2019-04" db="EMBL/GenBank/DDBJ databases">
        <title>Crypto-aerobic microbial life in anoxic (sulfidic) marine sediments.</title>
        <authorList>
            <person name="Bhattacharya S."/>
            <person name="Roy C."/>
            <person name="Mondal N."/>
            <person name="Sarkar J."/>
            <person name="Mandal S."/>
            <person name="Rameez M.J."/>
            <person name="Ghosh W."/>
        </authorList>
    </citation>
    <scope>NUCLEOTIDE SEQUENCE [LARGE SCALE GENOMIC DNA]</scope>
    <source>
        <strain evidence="10 11">SBBB</strain>
    </source>
</reference>
<dbReference type="Pfam" id="PF00015">
    <property type="entry name" value="MCPsignal"/>
    <property type="match status" value="1"/>
</dbReference>
<dbReference type="PRINTS" id="PR00260">
    <property type="entry name" value="CHEMTRNSDUCR"/>
</dbReference>